<name>A0A916JYJ3_9MICO</name>
<sequence>MSEERETAAGAPAAETPENAAPSAAENAAETAPDEPIAATSTPDAANAAPAPGAPIEESGATETEVLAAVDRAGELNVESAAEPAAVSAEPETSSPVEDAADASPSATEARPAIVLPDELPSAGPSAAPAAVPEDKILVSADHPMAALYMQTPLPPDLRGNRGAGVLISVLATVVFAVLFAALLYFWIGLDSTQSALLDAGLWPFAGATAAFFIGMVLLVVIVGRAGWWAYVLGGFLVGALAWAATVVSAAYSSYLFYGGTGLAALLPGGSITPLGVIEHFGLTLPAIAAGVIAREVTVWFGAWIGSRGRRVSRSNAEAVSEYEAALAEAQAKRP</sequence>
<dbReference type="AlphaFoldDB" id="A0A916JYJ3"/>
<keyword evidence="4" id="KW-1185">Reference proteome</keyword>
<evidence type="ECO:0000313" key="4">
    <source>
        <dbReference type="Proteomes" id="UP000693892"/>
    </source>
</evidence>
<feature type="transmembrane region" description="Helical" evidence="2">
    <location>
        <begin position="164"/>
        <end position="188"/>
    </location>
</feature>
<comment type="caution">
    <text evidence="3">The sequence shown here is derived from an EMBL/GenBank/DDBJ whole genome shotgun (WGS) entry which is preliminary data.</text>
</comment>
<keyword evidence="2" id="KW-0812">Transmembrane</keyword>
<reference evidence="3" key="1">
    <citation type="submission" date="2021-06" db="EMBL/GenBank/DDBJ databases">
        <authorList>
            <person name="Criscuolo A."/>
        </authorList>
    </citation>
    <scope>NUCLEOTIDE SEQUENCE</scope>
    <source>
        <strain evidence="3">CIP111803</strain>
    </source>
</reference>
<protein>
    <submittedName>
        <fullName evidence="3">Uncharacterized protein</fullName>
    </submittedName>
</protein>
<gene>
    <name evidence="3" type="ORF">LEUCIP111803_01757</name>
</gene>
<accession>A0A916JYJ3</accession>
<organism evidence="3 4">
    <name type="scientific">Leucobacter soli</name>
    <dbReference type="NCBI Taxonomy" id="2812850"/>
    <lineage>
        <taxon>Bacteria</taxon>
        <taxon>Bacillati</taxon>
        <taxon>Actinomycetota</taxon>
        <taxon>Actinomycetes</taxon>
        <taxon>Micrococcales</taxon>
        <taxon>Microbacteriaceae</taxon>
        <taxon>Leucobacter</taxon>
    </lineage>
</organism>
<keyword evidence="2" id="KW-1133">Transmembrane helix</keyword>
<feature type="region of interest" description="Disordered" evidence="1">
    <location>
        <begin position="1"/>
        <end position="109"/>
    </location>
</feature>
<evidence type="ECO:0000313" key="3">
    <source>
        <dbReference type="EMBL" id="CAG7614111.1"/>
    </source>
</evidence>
<feature type="transmembrane region" description="Helical" evidence="2">
    <location>
        <begin position="200"/>
        <end position="222"/>
    </location>
</feature>
<dbReference type="Proteomes" id="UP000693892">
    <property type="component" value="Unassembled WGS sequence"/>
</dbReference>
<evidence type="ECO:0000256" key="1">
    <source>
        <dbReference type="SAM" id="MobiDB-lite"/>
    </source>
</evidence>
<dbReference type="RefSeq" id="WP_218115540.1">
    <property type="nucleotide sequence ID" value="NZ_CAJVAP010000019.1"/>
</dbReference>
<dbReference type="EMBL" id="CAJVAP010000019">
    <property type="protein sequence ID" value="CAG7614111.1"/>
    <property type="molecule type" value="Genomic_DNA"/>
</dbReference>
<feature type="compositionally biased region" description="Low complexity" evidence="1">
    <location>
        <begin position="78"/>
        <end position="96"/>
    </location>
</feature>
<proteinExistence type="predicted"/>
<feature type="compositionally biased region" description="Low complexity" evidence="1">
    <location>
        <begin position="8"/>
        <end position="61"/>
    </location>
</feature>
<keyword evidence="2" id="KW-0472">Membrane</keyword>
<evidence type="ECO:0000256" key="2">
    <source>
        <dbReference type="SAM" id="Phobius"/>
    </source>
</evidence>
<feature type="transmembrane region" description="Helical" evidence="2">
    <location>
        <begin position="255"/>
        <end position="277"/>
    </location>
</feature>
<feature type="transmembrane region" description="Helical" evidence="2">
    <location>
        <begin position="283"/>
        <end position="305"/>
    </location>
</feature>
<feature type="transmembrane region" description="Helical" evidence="2">
    <location>
        <begin position="228"/>
        <end position="248"/>
    </location>
</feature>